<dbReference type="PIRSF" id="PIRSF011018">
    <property type="entry name" value="Nicalin"/>
    <property type="match status" value="1"/>
</dbReference>
<accession>A0A6S7HC51</accession>
<dbReference type="Proteomes" id="UP001152795">
    <property type="component" value="Unassembled WGS sequence"/>
</dbReference>
<dbReference type="GO" id="GO:0005789">
    <property type="term" value="C:endoplasmic reticulum membrane"/>
    <property type="evidence" value="ECO:0007669"/>
    <property type="project" value="UniProtKB-SubCell"/>
</dbReference>
<keyword evidence="8" id="KW-0325">Glycoprotein</keyword>
<evidence type="ECO:0000256" key="6">
    <source>
        <dbReference type="ARBA" id="ARBA00022989"/>
    </source>
</evidence>
<dbReference type="GO" id="GO:0009966">
    <property type="term" value="P:regulation of signal transduction"/>
    <property type="evidence" value="ECO:0007669"/>
    <property type="project" value="InterPro"/>
</dbReference>
<sequence>MLEVDLLELFKTFPMCMTVLIVIPVAFLTSPATGAHEFKAFRMQHYDLHGVHYGSRSALVNMEARPITAGTVTRRCIVVKIGELAYDRFKEILEQGAGSILVLLPRNISRYSLEEIQKLQELEEEMLQEEIQPSVYFTEEDSELLQIYDHIKKATTSDQAGSAVEALFDVASTSGYQIVASTSEAKQIKDLVLTNIQGRLVGDGIDEQLPTIAIVTHYDSFGIAPGLTTGADSNASGVVALLEIARIFSRLYNDETTRGKYNIVFLLSGGGKFNYLGTRKWLEDQIENSENSVLNEVDYVLCLDSIGGSNQLFMHVSKPPKENSPGFKLVEAFNEVGGQYPDVNFTLVHKKVNLADEIVAWEHERFSLRRLAAGTLSHFSQPKDSGRTSMFQTKPVNANTLEKHIKFIAEAIARHVYNTSSKVFRSHPEIFSGGMGLHMEFVKTWLSHMTTNPRAVQFITKNHPLLKGLELHLSKYVKEVKRIAIKADKRDPDFVFYDALETTMFAYRVKPAIFDLFLAAGIACYVGLFYLSIMNFPLLIDILPKPAGVLKSKYT</sequence>
<name>A0A6S7HC51_PARCT</name>
<keyword evidence="7" id="KW-0472">Membrane</keyword>
<gene>
    <name evidence="10" type="ORF">PACLA_8A019137</name>
</gene>
<dbReference type="PANTHER" id="PTHR31826">
    <property type="entry name" value="NICALIN"/>
    <property type="match status" value="1"/>
</dbReference>
<dbReference type="AlphaFoldDB" id="A0A6S7HC51"/>
<reference evidence="10" key="1">
    <citation type="submission" date="2020-04" db="EMBL/GenBank/DDBJ databases">
        <authorList>
            <person name="Alioto T."/>
            <person name="Alioto T."/>
            <person name="Gomez Garrido J."/>
        </authorList>
    </citation>
    <scope>NUCLEOTIDE SEQUENCE</scope>
    <source>
        <strain evidence="10">A484AB</strain>
    </source>
</reference>
<proteinExistence type="inferred from homology"/>
<dbReference type="CDD" id="cd03882">
    <property type="entry name" value="M28_nicalin_like"/>
    <property type="match status" value="1"/>
</dbReference>
<dbReference type="EMBL" id="CACRXK020004187">
    <property type="protein sequence ID" value="CAB4001819.1"/>
    <property type="molecule type" value="Genomic_DNA"/>
</dbReference>
<evidence type="ECO:0000313" key="11">
    <source>
        <dbReference type="Proteomes" id="UP001152795"/>
    </source>
</evidence>
<comment type="subcellular location">
    <subcellularLocation>
        <location evidence="1">Endoplasmic reticulum membrane</location>
        <topology evidence="1">Single-pass membrane protein</topology>
    </subcellularLocation>
</comment>
<dbReference type="InterPro" id="IPR016574">
    <property type="entry name" value="Nicalin"/>
</dbReference>
<keyword evidence="6" id="KW-1133">Transmembrane helix</keyword>
<evidence type="ECO:0000256" key="7">
    <source>
        <dbReference type="ARBA" id="ARBA00023136"/>
    </source>
</evidence>
<evidence type="ECO:0000313" key="10">
    <source>
        <dbReference type="EMBL" id="CAB4001819.1"/>
    </source>
</evidence>
<organism evidence="10 11">
    <name type="scientific">Paramuricea clavata</name>
    <name type="common">Red gorgonian</name>
    <name type="synonym">Violescent sea-whip</name>
    <dbReference type="NCBI Taxonomy" id="317549"/>
    <lineage>
        <taxon>Eukaryota</taxon>
        <taxon>Metazoa</taxon>
        <taxon>Cnidaria</taxon>
        <taxon>Anthozoa</taxon>
        <taxon>Octocorallia</taxon>
        <taxon>Malacalcyonacea</taxon>
        <taxon>Plexauridae</taxon>
        <taxon>Paramuricea</taxon>
    </lineage>
</organism>
<evidence type="ECO:0000256" key="9">
    <source>
        <dbReference type="PIRNR" id="PIRNR011018"/>
    </source>
</evidence>
<evidence type="ECO:0000256" key="1">
    <source>
        <dbReference type="ARBA" id="ARBA00004389"/>
    </source>
</evidence>
<evidence type="ECO:0000256" key="8">
    <source>
        <dbReference type="ARBA" id="ARBA00023180"/>
    </source>
</evidence>
<dbReference type="SUPFAM" id="SSF53187">
    <property type="entry name" value="Zn-dependent exopeptidases"/>
    <property type="match status" value="1"/>
</dbReference>
<keyword evidence="4" id="KW-0732">Signal</keyword>
<dbReference type="Pfam" id="PF05450">
    <property type="entry name" value="Nicastrin"/>
    <property type="match status" value="1"/>
</dbReference>
<keyword evidence="5" id="KW-0256">Endoplasmic reticulum</keyword>
<protein>
    <recommendedName>
        <fullName evidence="9">Nicalin</fullName>
    </recommendedName>
</protein>
<evidence type="ECO:0000256" key="3">
    <source>
        <dbReference type="ARBA" id="ARBA00022692"/>
    </source>
</evidence>
<evidence type="ECO:0000256" key="2">
    <source>
        <dbReference type="ARBA" id="ARBA00007717"/>
    </source>
</evidence>
<keyword evidence="11" id="KW-1185">Reference proteome</keyword>
<comment type="caution">
    <text evidence="10">The sequence shown here is derived from an EMBL/GenBank/DDBJ whole genome shotgun (WGS) entry which is preliminary data.</text>
</comment>
<dbReference type="OrthoDB" id="5913609at2759"/>
<keyword evidence="3" id="KW-0812">Transmembrane</keyword>
<comment type="similarity">
    <text evidence="2 9">Belongs to the nicastrin family.</text>
</comment>
<evidence type="ECO:0000256" key="4">
    <source>
        <dbReference type="ARBA" id="ARBA00022729"/>
    </source>
</evidence>
<dbReference type="Gene3D" id="3.40.630.10">
    <property type="entry name" value="Zn peptidases"/>
    <property type="match status" value="1"/>
</dbReference>
<evidence type="ECO:0000256" key="5">
    <source>
        <dbReference type="ARBA" id="ARBA00022824"/>
    </source>
</evidence>